<dbReference type="RefSeq" id="WP_135613765.1">
    <property type="nucleotide sequence ID" value="NZ_RQFY01000001.1"/>
</dbReference>
<evidence type="ECO:0008006" key="3">
    <source>
        <dbReference type="Google" id="ProtNLM"/>
    </source>
</evidence>
<reference evidence="1" key="1">
    <citation type="journal article" date="2019" name="PLoS Negl. Trop. Dis.">
        <title>Revisiting the worldwide diversity of Leptospira species in the environment.</title>
        <authorList>
            <person name="Vincent A.T."/>
            <person name="Schiettekatte O."/>
            <person name="Bourhy P."/>
            <person name="Veyrier F.J."/>
            <person name="Picardeau M."/>
        </authorList>
    </citation>
    <scope>NUCLEOTIDE SEQUENCE [LARGE SCALE GENOMIC DNA]</scope>
    <source>
        <strain evidence="1">201800265</strain>
    </source>
</reference>
<dbReference type="OrthoDB" id="346174at2"/>
<protein>
    <recommendedName>
        <fullName evidence="3">Outer membrane protein beta-barrel domain-containing protein</fullName>
    </recommendedName>
</protein>
<sequence>MNKNLGLTVLVYLLLLTPLNVLRSQSQGEIRERKPFSISAGASTNAAFNYWNVNFGYNINKFVSVGTSIQYTIRQTNNYDNQVINCSYDADYITNLKTCDMYKSWDKISGDLFINYFPFEGIFFISAHVSTMPTSRSNVHFTDPYQIYPGSVSYSAERKNTVMGTLGIGLQWTHSTGIFIKTELGVQNQIYGQEKIYIYNDDRGLFGLGRAASLAELELLKSGASFPSLHGLSYISIAAGVSF</sequence>
<dbReference type="EMBL" id="RQFY01000001">
    <property type="protein sequence ID" value="TGL36826.1"/>
    <property type="molecule type" value="Genomic_DNA"/>
</dbReference>
<dbReference type="AlphaFoldDB" id="A0A4R9JE46"/>
<proteinExistence type="predicted"/>
<organism evidence="1 2">
    <name type="scientific">Leptospira koniambonensis</name>
    <dbReference type="NCBI Taxonomy" id="2484950"/>
    <lineage>
        <taxon>Bacteria</taxon>
        <taxon>Pseudomonadati</taxon>
        <taxon>Spirochaetota</taxon>
        <taxon>Spirochaetia</taxon>
        <taxon>Leptospirales</taxon>
        <taxon>Leptospiraceae</taxon>
        <taxon>Leptospira</taxon>
    </lineage>
</organism>
<name>A0A4R9JE46_9LEPT</name>
<gene>
    <name evidence="1" type="ORF">EHQ52_02815</name>
</gene>
<comment type="caution">
    <text evidence="1">The sequence shown here is derived from an EMBL/GenBank/DDBJ whole genome shotgun (WGS) entry which is preliminary data.</text>
</comment>
<keyword evidence="2" id="KW-1185">Reference proteome</keyword>
<dbReference type="Proteomes" id="UP000297871">
    <property type="component" value="Unassembled WGS sequence"/>
</dbReference>
<evidence type="ECO:0000313" key="1">
    <source>
        <dbReference type="EMBL" id="TGL36826.1"/>
    </source>
</evidence>
<accession>A0A4R9JE46</accession>
<evidence type="ECO:0000313" key="2">
    <source>
        <dbReference type="Proteomes" id="UP000297871"/>
    </source>
</evidence>